<dbReference type="SMART" id="SM00382">
    <property type="entry name" value="AAA"/>
    <property type="match status" value="1"/>
</dbReference>
<dbReference type="KEGG" id="hor:Hore_19670"/>
<dbReference type="EMBL" id="CP001098">
    <property type="protein sequence ID" value="ACL70714.1"/>
    <property type="molecule type" value="Genomic_DNA"/>
</dbReference>
<dbReference type="PROSITE" id="PS00211">
    <property type="entry name" value="ABC_TRANSPORTER_1"/>
    <property type="match status" value="1"/>
</dbReference>
<reference evidence="5 6" key="1">
    <citation type="journal article" date="2009" name="PLoS ONE">
        <title>Genome analysis of the anaerobic thermohalophilic bacterium Halothermothrix orenii.</title>
        <authorList>
            <person name="Mavromatis K."/>
            <person name="Ivanova N."/>
            <person name="Anderson I."/>
            <person name="Lykidis A."/>
            <person name="Hooper S.D."/>
            <person name="Sun H."/>
            <person name="Kunin V."/>
            <person name="Lapidus A."/>
            <person name="Hugenholtz P."/>
            <person name="Patel B."/>
            <person name="Kyrpides N.C."/>
        </authorList>
    </citation>
    <scope>NUCLEOTIDE SEQUENCE [LARGE SCALE GENOMIC DNA]</scope>
    <source>
        <strain evidence="6">H 168 / OCM 544 / DSM 9562</strain>
    </source>
</reference>
<sequence>MTILKARGIKKVYTTQAEKVYALKGVDLEINKGDFIVINGPSGSGKTTLLNILSGVDRPTEGEVYIDGKPLSELKDSKRTLIRRNKIGLVFQSFELIPVLTARENVEYPLLLQKIDRSQRKKRVDCILDQVGLLDMADRRPSQLSGGQKQRVAIARALVTEPDVVLADEPTGNLDTGTGRKIIELMNRLNHDFQVSFVIVTHDLSINQYARKLIKIRDGRLEVNNYDKNSMA</sequence>
<dbReference type="PANTHER" id="PTHR24220">
    <property type="entry name" value="IMPORT ATP-BINDING PROTEIN"/>
    <property type="match status" value="1"/>
</dbReference>
<evidence type="ECO:0000256" key="1">
    <source>
        <dbReference type="ARBA" id="ARBA00022448"/>
    </source>
</evidence>
<proteinExistence type="predicted"/>
<protein>
    <submittedName>
        <fullName evidence="5">ABC transporter related</fullName>
    </submittedName>
</protein>
<dbReference type="PROSITE" id="PS50893">
    <property type="entry name" value="ABC_TRANSPORTER_2"/>
    <property type="match status" value="1"/>
</dbReference>
<dbReference type="InterPro" id="IPR017911">
    <property type="entry name" value="MacB-like_ATP-bd"/>
</dbReference>
<dbReference type="eggNOG" id="COG1136">
    <property type="taxonomic scope" value="Bacteria"/>
</dbReference>
<keyword evidence="3" id="KW-0067">ATP-binding</keyword>
<dbReference type="PANTHER" id="PTHR24220:SF86">
    <property type="entry name" value="ABC TRANSPORTER ABCH.1"/>
    <property type="match status" value="1"/>
</dbReference>
<evidence type="ECO:0000256" key="3">
    <source>
        <dbReference type="ARBA" id="ARBA00022840"/>
    </source>
</evidence>
<dbReference type="Pfam" id="PF00005">
    <property type="entry name" value="ABC_tran"/>
    <property type="match status" value="1"/>
</dbReference>
<evidence type="ECO:0000259" key="4">
    <source>
        <dbReference type="PROSITE" id="PS50893"/>
    </source>
</evidence>
<dbReference type="InterPro" id="IPR027417">
    <property type="entry name" value="P-loop_NTPase"/>
</dbReference>
<dbReference type="GO" id="GO:0005524">
    <property type="term" value="F:ATP binding"/>
    <property type="evidence" value="ECO:0007669"/>
    <property type="project" value="UniProtKB-KW"/>
</dbReference>
<evidence type="ECO:0000256" key="2">
    <source>
        <dbReference type="ARBA" id="ARBA00022741"/>
    </source>
</evidence>
<keyword evidence="6" id="KW-1185">Reference proteome</keyword>
<dbReference type="OrthoDB" id="9802264at2"/>
<dbReference type="STRING" id="373903.Hore_19670"/>
<keyword evidence="1" id="KW-0813">Transport</keyword>
<dbReference type="GO" id="GO:0016887">
    <property type="term" value="F:ATP hydrolysis activity"/>
    <property type="evidence" value="ECO:0007669"/>
    <property type="project" value="InterPro"/>
</dbReference>
<dbReference type="CDD" id="cd03255">
    <property type="entry name" value="ABC_MJ0796_LolCDE_FtsE"/>
    <property type="match status" value="1"/>
</dbReference>
<dbReference type="InterPro" id="IPR017871">
    <property type="entry name" value="ABC_transporter-like_CS"/>
</dbReference>
<dbReference type="RefSeq" id="WP_015923683.1">
    <property type="nucleotide sequence ID" value="NC_011899.1"/>
</dbReference>
<keyword evidence="2" id="KW-0547">Nucleotide-binding</keyword>
<accession>B8CZJ5</accession>
<dbReference type="InterPro" id="IPR015854">
    <property type="entry name" value="ABC_transpr_LolD-like"/>
</dbReference>
<evidence type="ECO:0000313" key="5">
    <source>
        <dbReference type="EMBL" id="ACL70714.1"/>
    </source>
</evidence>
<dbReference type="AlphaFoldDB" id="B8CZJ5"/>
<dbReference type="GO" id="GO:0022857">
    <property type="term" value="F:transmembrane transporter activity"/>
    <property type="evidence" value="ECO:0007669"/>
    <property type="project" value="UniProtKB-ARBA"/>
</dbReference>
<organism evidence="5 6">
    <name type="scientific">Halothermothrix orenii (strain H 168 / OCM 544 / DSM 9562)</name>
    <dbReference type="NCBI Taxonomy" id="373903"/>
    <lineage>
        <taxon>Bacteria</taxon>
        <taxon>Bacillati</taxon>
        <taxon>Bacillota</taxon>
        <taxon>Clostridia</taxon>
        <taxon>Halanaerobiales</taxon>
        <taxon>Halothermotrichaceae</taxon>
        <taxon>Halothermothrix</taxon>
    </lineage>
</organism>
<dbReference type="InterPro" id="IPR003593">
    <property type="entry name" value="AAA+_ATPase"/>
</dbReference>
<evidence type="ECO:0000313" key="6">
    <source>
        <dbReference type="Proteomes" id="UP000000719"/>
    </source>
</evidence>
<dbReference type="FunFam" id="3.40.50.300:FF:000032">
    <property type="entry name" value="Export ABC transporter ATP-binding protein"/>
    <property type="match status" value="1"/>
</dbReference>
<dbReference type="InterPro" id="IPR003439">
    <property type="entry name" value="ABC_transporter-like_ATP-bd"/>
</dbReference>
<gene>
    <name evidence="5" type="ordered locus">Hore_19670</name>
</gene>
<dbReference type="GO" id="GO:0098796">
    <property type="term" value="C:membrane protein complex"/>
    <property type="evidence" value="ECO:0007669"/>
    <property type="project" value="UniProtKB-ARBA"/>
</dbReference>
<dbReference type="HOGENOM" id="CLU_000604_1_22_9"/>
<feature type="domain" description="ABC transporter" evidence="4">
    <location>
        <begin position="4"/>
        <end position="232"/>
    </location>
</feature>
<dbReference type="SUPFAM" id="SSF52540">
    <property type="entry name" value="P-loop containing nucleoside triphosphate hydrolases"/>
    <property type="match status" value="1"/>
</dbReference>
<dbReference type="Proteomes" id="UP000000719">
    <property type="component" value="Chromosome"/>
</dbReference>
<name>B8CZJ5_HALOH</name>
<dbReference type="Gene3D" id="3.40.50.300">
    <property type="entry name" value="P-loop containing nucleotide triphosphate hydrolases"/>
    <property type="match status" value="1"/>
</dbReference>
<dbReference type="GO" id="GO:0005886">
    <property type="term" value="C:plasma membrane"/>
    <property type="evidence" value="ECO:0007669"/>
    <property type="project" value="TreeGrafter"/>
</dbReference>